<feature type="compositionally biased region" description="Pro residues" evidence="1">
    <location>
        <begin position="118"/>
        <end position="145"/>
    </location>
</feature>
<dbReference type="Proteomes" id="UP001501821">
    <property type="component" value="Unassembled WGS sequence"/>
</dbReference>
<accession>A0ABP7HZI3</accession>
<proteinExistence type="predicted"/>
<name>A0ABP7HZI3_9ACTN</name>
<dbReference type="EMBL" id="BAABAH010000001">
    <property type="protein sequence ID" value="GAA3802599.1"/>
    <property type="molecule type" value="Genomic_DNA"/>
</dbReference>
<evidence type="ECO:0000313" key="2">
    <source>
        <dbReference type="EMBL" id="GAA3802599.1"/>
    </source>
</evidence>
<keyword evidence="3" id="KW-1185">Reference proteome</keyword>
<feature type="region of interest" description="Disordered" evidence="1">
    <location>
        <begin position="101"/>
        <end position="145"/>
    </location>
</feature>
<protein>
    <submittedName>
        <fullName evidence="2">Uncharacterized protein</fullName>
    </submittedName>
</protein>
<comment type="caution">
    <text evidence="2">The sequence shown here is derived from an EMBL/GenBank/DDBJ whole genome shotgun (WGS) entry which is preliminary data.</text>
</comment>
<organism evidence="2 3">
    <name type="scientific">Nocardioides panacisoli</name>
    <dbReference type="NCBI Taxonomy" id="627624"/>
    <lineage>
        <taxon>Bacteria</taxon>
        <taxon>Bacillati</taxon>
        <taxon>Actinomycetota</taxon>
        <taxon>Actinomycetes</taxon>
        <taxon>Propionibacteriales</taxon>
        <taxon>Nocardioidaceae</taxon>
        <taxon>Nocardioides</taxon>
    </lineage>
</organism>
<sequence>MLLAMTYDSRTRDRYRLAVTGATAAVAAAAITATGWLAGTAAHHQDQAAAQRKADQKALARAQYAAWKAKYGDPARARHAHTRIVLKDRPTRTRVTTRYVTAASTSLGQGGTVTPQAPAAPAPHPAAPVHAAPPPPPPPAPTHGS</sequence>
<evidence type="ECO:0000256" key="1">
    <source>
        <dbReference type="SAM" id="MobiDB-lite"/>
    </source>
</evidence>
<reference evidence="3" key="1">
    <citation type="journal article" date="2019" name="Int. J. Syst. Evol. Microbiol.">
        <title>The Global Catalogue of Microorganisms (GCM) 10K type strain sequencing project: providing services to taxonomists for standard genome sequencing and annotation.</title>
        <authorList>
            <consortium name="The Broad Institute Genomics Platform"/>
            <consortium name="The Broad Institute Genome Sequencing Center for Infectious Disease"/>
            <person name="Wu L."/>
            <person name="Ma J."/>
        </authorList>
    </citation>
    <scope>NUCLEOTIDE SEQUENCE [LARGE SCALE GENOMIC DNA]</scope>
    <source>
        <strain evidence="3">JCM 16953</strain>
    </source>
</reference>
<gene>
    <name evidence="2" type="ORF">GCM10022242_02020</name>
</gene>
<evidence type="ECO:0000313" key="3">
    <source>
        <dbReference type="Proteomes" id="UP001501821"/>
    </source>
</evidence>